<dbReference type="Proteomes" id="UP000683310">
    <property type="component" value="Chromosome"/>
</dbReference>
<organism evidence="1 2">
    <name type="scientific">Nocardia tengchongensis</name>
    <dbReference type="NCBI Taxonomy" id="2055889"/>
    <lineage>
        <taxon>Bacteria</taxon>
        <taxon>Bacillati</taxon>
        <taxon>Actinomycetota</taxon>
        <taxon>Actinomycetes</taxon>
        <taxon>Mycobacteriales</taxon>
        <taxon>Nocardiaceae</taxon>
        <taxon>Nocardia</taxon>
    </lineage>
</organism>
<keyword evidence="2" id="KW-1185">Reference proteome</keyword>
<protein>
    <submittedName>
        <fullName evidence="1">Uncharacterized protein</fullName>
    </submittedName>
</protein>
<dbReference type="EMBL" id="CP074371">
    <property type="protein sequence ID" value="QVI20109.1"/>
    <property type="molecule type" value="Genomic_DNA"/>
</dbReference>
<gene>
    <name evidence="1" type="ORF">KHQ06_28195</name>
</gene>
<accession>A0ABX8CMJ8</accession>
<sequence>MMTIEEFIARRLNRQRAAAEFAQNLEHDFRDSGREIKYQWVRLVRPKGVRSAPSEVFIPGALTPHETLRQLAVLRLIFHEHAPDADGRCTHDSVAWPCPTIRSIAAIWSDHRDYRSEWAVDR</sequence>
<evidence type="ECO:0000313" key="2">
    <source>
        <dbReference type="Proteomes" id="UP000683310"/>
    </source>
</evidence>
<name>A0ABX8CMJ8_9NOCA</name>
<dbReference type="Pfam" id="PF19730">
    <property type="entry name" value="DUF6221"/>
    <property type="match status" value="1"/>
</dbReference>
<reference evidence="1 2" key="1">
    <citation type="submission" date="2021-04" db="EMBL/GenBank/DDBJ databases">
        <title>Nocardia tengchongensis.</title>
        <authorList>
            <person name="Zhuang k."/>
            <person name="Ran Y."/>
            <person name="Li W."/>
        </authorList>
    </citation>
    <scope>NUCLEOTIDE SEQUENCE [LARGE SCALE GENOMIC DNA]</scope>
    <source>
        <strain evidence="1 2">CFH S0057</strain>
    </source>
</reference>
<evidence type="ECO:0000313" key="1">
    <source>
        <dbReference type="EMBL" id="QVI20109.1"/>
    </source>
</evidence>
<dbReference type="RefSeq" id="WP_213556221.1">
    <property type="nucleotide sequence ID" value="NZ_JBHZDI010000062.1"/>
</dbReference>
<dbReference type="InterPro" id="IPR046193">
    <property type="entry name" value="DUF6221"/>
</dbReference>
<proteinExistence type="predicted"/>